<dbReference type="AlphaFoldDB" id="A0A2M3ZSY7"/>
<protein>
    <submittedName>
        <fullName evidence="2">Putative secreted peptide</fullName>
    </submittedName>
</protein>
<proteinExistence type="predicted"/>
<dbReference type="EMBL" id="GGFM01010936">
    <property type="protein sequence ID" value="MBW31687.1"/>
    <property type="molecule type" value="Transcribed_RNA"/>
</dbReference>
<feature type="signal peptide" evidence="1">
    <location>
        <begin position="1"/>
        <end position="23"/>
    </location>
</feature>
<feature type="chain" id="PRO_5014669488" evidence="1">
    <location>
        <begin position="24"/>
        <end position="111"/>
    </location>
</feature>
<sequence>MDSFPRMRCCCWLWLAQPSSIIALSSLIPANTPRFCQHSPSHHLWDRNDGVTLFPEPPKTPQTRRWTCSRIQSGIPSDGYTYTNTQHLLLLAHRKRILGRGQGDLTERHLL</sequence>
<keyword evidence="1" id="KW-0732">Signal</keyword>
<accession>A0A2M3ZSY7</accession>
<evidence type="ECO:0000256" key="1">
    <source>
        <dbReference type="SAM" id="SignalP"/>
    </source>
</evidence>
<organism evidence="2">
    <name type="scientific">Anopheles braziliensis</name>
    <dbReference type="NCBI Taxonomy" id="58242"/>
    <lineage>
        <taxon>Eukaryota</taxon>
        <taxon>Metazoa</taxon>
        <taxon>Ecdysozoa</taxon>
        <taxon>Arthropoda</taxon>
        <taxon>Hexapoda</taxon>
        <taxon>Insecta</taxon>
        <taxon>Pterygota</taxon>
        <taxon>Neoptera</taxon>
        <taxon>Endopterygota</taxon>
        <taxon>Diptera</taxon>
        <taxon>Nematocera</taxon>
        <taxon>Culicoidea</taxon>
        <taxon>Culicidae</taxon>
        <taxon>Anophelinae</taxon>
        <taxon>Anopheles</taxon>
    </lineage>
</organism>
<evidence type="ECO:0000313" key="2">
    <source>
        <dbReference type="EMBL" id="MBW31687.1"/>
    </source>
</evidence>
<name>A0A2M3ZSY7_9DIPT</name>
<reference evidence="2" key="1">
    <citation type="submission" date="2018-01" db="EMBL/GenBank/DDBJ databases">
        <title>An insight into the sialome of Amazonian anophelines.</title>
        <authorList>
            <person name="Ribeiro J.M."/>
            <person name="Scarpassa V."/>
            <person name="Calvo E."/>
        </authorList>
    </citation>
    <scope>NUCLEOTIDE SEQUENCE</scope>
    <source>
        <tissue evidence="2">Salivary glands</tissue>
    </source>
</reference>